<evidence type="ECO:0000313" key="3">
    <source>
        <dbReference type="Proteomes" id="UP001597506"/>
    </source>
</evidence>
<name>A0ABW5RLY6_9BACI</name>
<keyword evidence="2" id="KW-0378">Hydrolase</keyword>
<dbReference type="Gene3D" id="3.40.50.1820">
    <property type="entry name" value="alpha/beta hydrolase"/>
    <property type="match status" value="1"/>
</dbReference>
<comment type="caution">
    <text evidence="2">The sequence shown here is derived from an EMBL/GenBank/DDBJ whole genome shotgun (WGS) entry which is preliminary data.</text>
</comment>
<dbReference type="InterPro" id="IPR029058">
    <property type="entry name" value="AB_hydrolase_fold"/>
</dbReference>
<evidence type="ECO:0000313" key="2">
    <source>
        <dbReference type="EMBL" id="MFD2679171.1"/>
    </source>
</evidence>
<dbReference type="SUPFAM" id="SSF53474">
    <property type="entry name" value="alpha/beta-Hydrolases"/>
    <property type="match status" value="1"/>
</dbReference>
<dbReference type="EMBL" id="JBHUMF010000001">
    <property type="protein sequence ID" value="MFD2679171.1"/>
    <property type="molecule type" value="Genomic_DNA"/>
</dbReference>
<proteinExistence type="predicted"/>
<dbReference type="GO" id="GO:0016787">
    <property type="term" value="F:hydrolase activity"/>
    <property type="evidence" value="ECO:0007669"/>
    <property type="project" value="UniProtKB-KW"/>
</dbReference>
<feature type="domain" description="Serine aminopeptidase S33" evidence="1">
    <location>
        <begin position="158"/>
        <end position="272"/>
    </location>
</feature>
<evidence type="ECO:0000259" key="1">
    <source>
        <dbReference type="Pfam" id="PF12146"/>
    </source>
</evidence>
<sequence length="370" mass="43585">MLQVNKKTIENDEHKPIVKTINRTIKTAKLIDAFWERWLVHGVGLMDLNKIRSDLQNLEHWLLSWEKLAHSKELQAKKLEKQGFFKEAEYLYRQTSLYYNLNYWIDPMFSEQKQYWYNKSLKFIKKADELSDTKTLYKSINIDDGSKCSGRIRIPNNPKGCILIINPIDSSKEELFKYEMEFVEAGFATLSFDGPGQGETFIVNEVIGTRNRWEQFINQLIDYTSIYFEELPIYLFGTSLGASWVLYGSSHKKVSKAVAVSPAIELEKMNMPTYFMERMDCSIILKDKDVPIPYFDEINYQSHVLLFHGKKDMMVPNDEMDNLFQKIEVEKHWIEYENEGHCCNNKLDEIRKLSLQWFSNKSIAREVNLI</sequence>
<dbReference type="Gene3D" id="1.20.1440.110">
    <property type="entry name" value="acylaminoacyl peptidase"/>
    <property type="match status" value="1"/>
</dbReference>
<keyword evidence="3" id="KW-1185">Reference proteome</keyword>
<dbReference type="Proteomes" id="UP001597506">
    <property type="component" value="Unassembled WGS sequence"/>
</dbReference>
<organism evidence="2 3">
    <name type="scientific">Bacillus seohaeanensis</name>
    <dbReference type="NCBI Taxonomy" id="284580"/>
    <lineage>
        <taxon>Bacteria</taxon>
        <taxon>Bacillati</taxon>
        <taxon>Bacillota</taxon>
        <taxon>Bacilli</taxon>
        <taxon>Bacillales</taxon>
        <taxon>Bacillaceae</taxon>
        <taxon>Bacillus</taxon>
    </lineage>
</organism>
<reference evidence="3" key="1">
    <citation type="journal article" date="2019" name="Int. J. Syst. Evol. Microbiol.">
        <title>The Global Catalogue of Microorganisms (GCM) 10K type strain sequencing project: providing services to taxonomists for standard genome sequencing and annotation.</title>
        <authorList>
            <consortium name="The Broad Institute Genomics Platform"/>
            <consortium name="The Broad Institute Genome Sequencing Center for Infectious Disease"/>
            <person name="Wu L."/>
            <person name="Ma J."/>
        </authorList>
    </citation>
    <scope>NUCLEOTIDE SEQUENCE [LARGE SCALE GENOMIC DNA]</scope>
    <source>
        <strain evidence="3">KCTC 3913</strain>
    </source>
</reference>
<dbReference type="InterPro" id="IPR022742">
    <property type="entry name" value="Hydrolase_4"/>
</dbReference>
<protein>
    <submittedName>
        <fullName evidence="2">Alpha/beta hydrolase family protein</fullName>
        <ecNumber evidence="2">3.4.-.-</ecNumber>
    </submittedName>
</protein>
<dbReference type="EC" id="3.4.-.-" evidence="2"/>
<dbReference type="RefSeq" id="WP_377931585.1">
    <property type="nucleotide sequence ID" value="NZ_JBHUMF010000001.1"/>
</dbReference>
<accession>A0ABW5RLY6</accession>
<gene>
    <name evidence="2" type="ORF">ACFSUL_00240</name>
</gene>
<dbReference type="Pfam" id="PF12146">
    <property type="entry name" value="Hydrolase_4"/>
    <property type="match status" value="1"/>
</dbReference>